<name>A0A6V7XER7_MELEN</name>
<sequence>MVISQIFYHKVTEGNYLFKEVFLRRKLLNNNKLGACAVIAIKMNFIKNKTTNLDDYSLNLICKEEKINKIISKHLIILQETIYNLTLNLLLSKKWKN</sequence>
<dbReference type="EMBL" id="CAJEWN010001468">
    <property type="protein sequence ID" value="CAD2197715.1"/>
    <property type="molecule type" value="Genomic_DNA"/>
</dbReference>
<proteinExistence type="predicted"/>
<protein>
    <submittedName>
        <fullName evidence="1">Uncharacterized protein</fullName>
    </submittedName>
</protein>
<organism evidence="1 2">
    <name type="scientific">Meloidogyne enterolobii</name>
    <name type="common">Root-knot nematode worm</name>
    <name type="synonym">Meloidogyne mayaguensis</name>
    <dbReference type="NCBI Taxonomy" id="390850"/>
    <lineage>
        <taxon>Eukaryota</taxon>
        <taxon>Metazoa</taxon>
        <taxon>Ecdysozoa</taxon>
        <taxon>Nematoda</taxon>
        <taxon>Chromadorea</taxon>
        <taxon>Rhabditida</taxon>
        <taxon>Tylenchina</taxon>
        <taxon>Tylenchomorpha</taxon>
        <taxon>Tylenchoidea</taxon>
        <taxon>Meloidogynidae</taxon>
        <taxon>Meloidogyninae</taxon>
        <taxon>Meloidogyne</taxon>
    </lineage>
</organism>
<reference evidence="1 2" key="1">
    <citation type="submission" date="2020-08" db="EMBL/GenBank/DDBJ databases">
        <authorList>
            <person name="Koutsovoulos G."/>
            <person name="Danchin GJ E."/>
        </authorList>
    </citation>
    <scope>NUCLEOTIDE SEQUENCE [LARGE SCALE GENOMIC DNA]</scope>
</reference>
<dbReference type="AlphaFoldDB" id="A0A6V7XER7"/>
<comment type="caution">
    <text evidence="1">The sequence shown here is derived from an EMBL/GenBank/DDBJ whole genome shotgun (WGS) entry which is preliminary data.</text>
</comment>
<accession>A0A6V7XER7</accession>
<gene>
    <name evidence="1" type="ORF">MENT_LOCUS50985</name>
</gene>
<dbReference type="Proteomes" id="UP000580250">
    <property type="component" value="Unassembled WGS sequence"/>
</dbReference>
<evidence type="ECO:0000313" key="2">
    <source>
        <dbReference type="Proteomes" id="UP000580250"/>
    </source>
</evidence>
<evidence type="ECO:0000313" key="1">
    <source>
        <dbReference type="EMBL" id="CAD2197715.1"/>
    </source>
</evidence>